<name>A0A0U4WEC4_9BACL</name>
<gene>
    <name evidence="1" type="ORF">CB4_01284</name>
</gene>
<dbReference type="SUPFAM" id="SSF141371">
    <property type="entry name" value="PilZ domain-like"/>
    <property type="match status" value="1"/>
</dbReference>
<organism evidence="1 2">
    <name type="scientific">Aneurinibacillus soli</name>
    <dbReference type="NCBI Taxonomy" id="1500254"/>
    <lineage>
        <taxon>Bacteria</taxon>
        <taxon>Bacillati</taxon>
        <taxon>Bacillota</taxon>
        <taxon>Bacilli</taxon>
        <taxon>Bacillales</taxon>
        <taxon>Paenibacillaceae</taxon>
        <taxon>Aneurinibacillus group</taxon>
        <taxon>Aneurinibacillus</taxon>
    </lineage>
</organism>
<proteinExistence type="predicted"/>
<accession>A0A0U4WEC4</accession>
<sequence length="195" mass="22685">MEQVKFEYKGRLEFGNMSVIEGELLSLEVTDTDGYTVGGTIVFLYAGKRFPTKIIKKEMRTLYLFVPLFDTHFPNDRRHIARIPVQLPAYVNDYISERVYEIPADLRVRVIDVSLQGFGFVSGERLRVNHAYYVAFDTKDLEIKTKTIIRNETMADEGYRYGCEIQSITREDFHVLRRFMLIRQLSIAIQNPLGS</sequence>
<dbReference type="AlphaFoldDB" id="A0A0U4WEC4"/>
<keyword evidence="2" id="KW-1185">Reference proteome</keyword>
<dbReference type="Proteomes" id="UP000217696">
    <property type="component" value="Chromosome"/>
</dbReference>
<evidence type="ECO:0000313" key="2">
    <source>
        <dbReference type="Proteomes" id="UP000217696"/>
    </source>
</evidence>
<evidence type="ECO:0000313" key="1">
    <source>
        <dbReference type="EMBL" id="BAU27115.1"/>
    </source>
</evidence>
<dbReference type="EMBL" id="AP017312">
    <property type="protein sequence ID" value="BAU27115.1"/>
    <property type="molecule type" value="Genomic_DNA"/>
</dbReference>
<dbReference type="GO" id="GO:0035438">
    <property type="term" value="F:cyclic-di-GMP binding"/>
    <property type="evidence" value="ECO:0007669"/>
    <property type="project" value="InterPro"/>
</dbReference>
<dbReference type="KEGG" id="asoc:CB4_01284"/>
<dbReference type="Gene3D" id="2.40.10.220">
    <property type="entry name" value="predicted glycosyltransferase like domains"/>
    <property type="match status" value="1"/>
</dbReference>
<dbReference type="InterPro" id="IPR009875">
    <property type="entry name" value="PilZ_domain"/>
</dbReference>
<dbReference type="RefSeq" id="WP_157737825.1">
    <property type="nucleotide sequence ID" value="NZ_AP017312.1"/>
</dbReference>
<protein>
    <submittedName>
        <fullName evidence="1">PilZ domain protein</fullName>
    </submittedName>
</protein>
<dbReference type="Pfam" id="PF07238">
    <property type="entry name" value="PilZ"/>
    <property type="match status" value="1"/>
</dbReference>
<reference evidence="1 2" key="1">
    <citation type="submission" date="2015-12" db="EMBL/GenBank/DDBJ databases">
        <title>Genome sequence of Aneurinibacillus soli.</title>
        <authorList>
            <person name="Lee J.S."/>
            <person name="Lee K.C."/>
            <person name="Kim K.K."/>
            <person name="Lee B.W."/>
        </authorList>
    </citation>
    <scope>NUCLEOTIDE SEQUENCE [LARGE SCALE GENOMIC DNA]</scope>
    <source>
        <strain evidence="1 2">CB4</strain>
    </source>
</reference>